<feature type="domain" description="TOTE conflict system primase" evidence="3">
    <location>
        <begin position="58"/>
        <end position="191"/>
    </location>
</feature>
<feature type="region of interest" description="Disordered" evidence="2">
    <location>
        <begin position="195"/>
        <end position="218"/>
    </location>
</feature>
<name>A0A450U125_9GAMM</name>
<dbReference type="EMBL" id="CAADFL010000903">
    <property type="protein sequence ID" value="VFK23120.1"/>
    <property type="molecule type" value="Genomic_DNA"/>
</dbReference>
<evidence type="ECO:0000313" key="6">
    <source>
        <dbReference type="EMBL" id="VFK23120.1"/>
    </source>
</evidence>
<evidence type="ECO:0000313" key="5">
    <source>
        <dbReference type="EMBL" id="VFJ76058.1"/>
    </source>
</evidence>
<gene>
    <name evidence="4" type="ORF">BECKFM1743A_GA0114220_108621</name>
    <name evidence="6" type="ORF">BECKFM1743B_GA0114221_109031</name>
    <name evidence="5" type="ORF">BECKFM1743C_GA0114222_109051</name>
</gene>
<protein>
    <recommendedName>
        <fullName evidence="3">TOTE conflict system primase domain-containing protein</fullName>
    </recommendedName>
</protein>
<accession>A0A450U125</accession>
<reference evidence="5" key="1">
    <citation type="submission" date="2019-02" db="EMBL/GenBank/DDBJ databases">
        <authorList>
            <person name="Gruber-Vodicka R. H."/>
            <person name="Seah K. B. B."/>
        </authorList>
    </citation>
    <scope>NUCLEOTIDE SEQUENCE</scope>
    <source>
        <strain evidence="4">BECK_BZ163</strain>
        <strain evidence="6">BECK_BZ164</strain>
        <strain evidence="5">BECK_BZ165</strain>
    </source>
</reference>
<dbReference type="AlphaFoldDB" id="A0A450U125"/>
<dbReference type="EMBL" id="CAADFA010000905">
    <property type="protein sequence ID" value="VFJ76058.1"/>
    <property type="molecule type" value="Genomic_DNA"/>
</dbReference>
<feature type="coiled-coil region" evidence="1">
    <location>
        <begin position="13"/>
        <end position="40"/>
    </location>
</feature>
<organism evidence="5">
    <name type="scientific">Candidatus Kentrum sp. FM</name>
    <dbReference type="NCBI Taxonomy" id="2126340"/>
    <lineage>
        <taxon>Bacteria</taxon>
        <taxon>Pseudomonadati</taxon>
        <taxon>Pseudomonadota</taxon>
        <taxon>Gammaproteobacteria</taxon>
        <taxon>Candidatus Kentrum</taxon>
    </lineage>
</organism>
<proteinExistence type="predicted"/>
<keyword evidence="1" id="KW-0175">Coiled coil</keyword>
<evidence type="ECO:0000256" key="2">
    <source>
        <dbReference type="SAM" id="MobiDB-lite"/>
    </source>
</evidence>
<sequence length="218" mass="24492">MPHPDAKSTTDEILAIDARLLDLEAERQQLLQRKQILQRQTSLPPPHSAHSRQFGAAQKVTLFRELFKGRSDVFARRWENSAKGRSGYAIACHNEWRPGVCGKPRIKCGECRNRRYQPLDEQAIHAHLTGRQVVGLYPLLMDNTCHLLAADFDKAGWQDAVKAVASICEGLDIPHAIEISRSGNGAHLWMLTPRKNENPEKSSTRNPSPPRLNPGAKR</sequence>
<dbReference type="InterPro" id="IPR054347">
    <property type="entry name" value="TOTE_primase"/>
</dbReference>
<evidence type="ECO:0000256" key="1">
    <source>
        <dbReference type="SAM" id="Coils"/>
    </source>
</evidence>
<dbReference type="EMBL" id="CAADEZ010000862">
    <property type="protein sequence ID" value="VFJ75694.1"/>
    <property type="molecule type" value="Genomic_DNA"/>
</dbReference>
<evidence type="ECO:0000313" key="4">
    <source>
        <dbReference type="EMBL" id="VFJ75694.1"/>
    </source>
</evidence>
<dbReference type="Pfam" id="PF22548">
    <property type="entry name" value="AEP-TOTE"/>
    <property type="match status" value="1"/>
</dbReference>
<evidence type="ECO:0000259" key="3">
    <source>
        <dbReference type="Pfam" id="PF22548"/>
    </source>
</evidence>